<gene>
    <name evidence="4" type="ORF">GCM10010448_60430</name>
</gene>
<dbReference type="RefSeq" id="WP_234518489.1">
    <property type="nucleotide sequence ID" value="NZ_BAAAUF010000064.1"/>
</dbReference>
<keyword evidence="5" id="KW-1185">Reference proteome</keyword>
<evidence type="ECO:0008006" key="6">
    <source>
        <dbReference type="Google" id="ProtNLM"/>
    </source>
</evidence>
<protein>
    <recommendedName>
        <fullName evidence="6">Sortase</fullName>
    </recommendedName>
</protein>
<evidence type="ECO:0000313" key="4">
    <source>
        <dbReference type="EMBL" id="GAA3069155.1"/>
    </source>
</evidence>
<reference evidence="5" key="1">
    <citation type="journal article" date="2019" name="Int. J. Syst. Evol. Microbiol.">
        <title>The Global Catalogue of Microorganisms (GCM) 10K type strain sequencing project: providing services to taxonomists for standard genome sequencing and annotation.</title>
        <authorList>
            <consortium name="The Broad Institute Genomics Platform"/>
            <consortium name="The Broad Institute Genome Sequencing Center for Infectious Disease"/>
            <person name="Wu L."/>
            <person name="Ma J."/>
        </authorList>
    </citation>
    <scope>NUCLEOTIDE SEQUENCE [LARGE SCALE GENOMIC DNA]</scope>
    <source>
        <strain evidence="5">JCM 9091</strain>
    </source>
</reference>
<evidence type="ECO:0000313" key="5">
    <source>
        <dbReference type="Proteomes" id="UP001501532"/>
    </source>
</evidence>
<proteinExistence type="predicted"/>
<feature type="transmembrane region" description="Helical" evidence="2">
    <location>
        <begin position="185"/>
        <end position="204"/>
    </location>
</feature>
<evidence type="ECO:0000256" key="2">
    <source>
        <dbReference type="SAM" id="Phobius"/>
    </source>
</evidence>
<evidence type="ECO:0000256" key="1">
    <source>
        <dbReference type="SAM" id="MobiDB-lite"/>
    </source>
</evidence>
<keyword evidence="3" id="KW-0732">Signal</keyword>
<evidence type="ECO:0000256" key="3">
    <source>
        <dbReference type="SAM" id="SignalP"/>
    </source>
</evidence>
<feature type="chain" id="PRO_5045199389" description="Sortase" evidence="3">
    <location>
        <begin position="25"/>
        <end position="211"/>
    </location>
</feature>
<accession>A0ABP6M1T7</accession>
<dbReference type="EMBL" id="BAAAUF010000064">
    <property type="protein sequence ID" value="GAA3069155.1"/>
    <property type="molecule type" value="Genomic_DNA"/>
</dbReference>
<comment type="caution">
    <text evidence="4">The sequence shown here is derived from an EMBL/GenBank/DDBJ whole genome shotgun (WGS) entry which is preliminary data.</text>
</comment>
<organism evidence="4 5">
    <name type="scientific">Streptomyces glomeratus</name>
    <dbReference type="NCBI Taxonomy" id="284452"/>
    <lineage>
        <taxon>Bacteria</taxon>
        <taxon>Bacillati</taxon>
        <taxon>Actinomycetota</taxon>
        <taxon>Actinomycetes</taxon>
        <taxon>Kitasatosporales</taxon>
        <taxon>Streptomycetaceae</taxon>
        <taxon>Streptomyces</taxon>
    </lineage>
</organism>
<keyword evidence="2" id="KW-0472">Membrane</keyword>
<name>A0ABP6M1T7_9ACTN</name>
<feature type="region of interest" description="Disordered" evidence="1">
    <location>
        <begin position="115"/>
        <end position="163"/>
    </location>
</feature>
<feature type="compositionally biased region" description="Low complexity" evidence="1">
    <location>
        <begin position="115"/>
        <end position="159"/>
    </location>
</feature>
<keyword evidence="2" id="KW-1133">Transmembrane helix</keyword>
<feature type="signal peptide" evidence="3">
    <location>
        <begin position="1"/>
        <end position="24"/>
    </location>
</feature>
<sequence>MGSLRLTLCAGAVVAAVLAPTASAADAQGVFLTPAFPTPGTDIRLSVRGCAGATGSAASDAFVADARLVGRDGMLTGDTRVRSTARPGLYSVTVGCDGREVKGVLNVGGAVPLAPSTSLGPASPTASASPAASRSGGPASPSARVSARAPAAPSSPVAPVHAGGGAIAYRSSTDARNAAPDTRQAIVGLVLVSVAAVVIIARSIRRGRGRE</sequence>
<keyword evidence="2" id="KW-0812">Transmembrane</keyword>
<dbReference type="Proteomes" id="UP001501532">
    <property type="component" value="Unassembled WGS sequence"/>
</dbReference>